<dbReference type="Proteomes" id="UP001431131">
    <property type="component" value="Unassembled WGS sequence"/>
</dbReference>
<dbReference type="InterPro" id="IPR051534">
    <property type="entry name" value="CBASS_pafABC_assoc_protein"/>
</dbReference>
<keyword evidence="5" id="KW-1185">Reference proteome</keyword>
<feature type="domain" description="Helix-turn-helix type 11" evidence="1">
    <location>
        <begin position="14"/>
        <end position="55"/>
    </location>
</feature>
<dbReference type="AlphaFoldDB" id="A0AAW5DUC1"/>
<evidence type="ECO:0000259" key="2">
    <source>
        <dbReference type="Pfam" id="PF13280"/>
    </source>
</evidence>
<protein>
    <submittedName>
        <fullName evidence="4">WYL domain-containing protein</fullName>
    </submittedName>
</protein>
<dbReference type="Pfam" id="PF08279">
    <property type="entry name" value="HTH_11"/>
    <property type="match status" value="1"/>
</dbReference>
<evidence type="ECO:0000259" key="3">
    <source>
        <dbReference type="Pfam" id="PF25583"/>
    </source>
</evidence>
<name>A0AAW5DUC1_9BACI</name>
<dbReference type="EMBL" id="JAKTTI010000002">
    <property type="protein sequence ID" value="MCH1624226.1"/>
    <property type="molecule type" value="Genomic_DNA"/>
</dbReference>
<reference evidence="4" key="1">
    <citation type="submission" date="2022-02" db="EMBL/GenBank/DDBJ databases">
        <title>Fredinandcohnia quinoae sp. nov. isolated from Chenopodium quinoa seeds.</title>
        <authorList>
            <person name="Saati-Santamaria Z."/>
            <person name="Flores-Felix J.D."/>
            <person name="Igual J.M."/>
            <person name="Velazquez E."/>
            <person name="Garcia-Fraile P."/>
            <person name="Martinez-Molina E."/>
        </authorList>
    </citation>
    <scope>NUCLEOTIDE SEQUENCE</scope>
    <source>
        <strain evidence="4">SECRCQ15</strain>
    </source>
</reference>
<evidence type="ECO:0000259" key="1">
    <source>
        <dbReference type="Pfam" id="PF08279"/>
    </source>
</evidence>
<sequence>MEIEINKQSSKVNRLFTIYERLILGETLNKRVIAQKLGVNEKTIQRDISDLNALLTDSLIHPRAFIAYDYSSKGYKINLDEFHWLEEKEVLAISKVLLESRAFLKNEMVAILNKLSMLCEQGTRKRVAELLRNENFHYKPINNSRELLQTIWDISDAARNKRKVKISYKKEKSPEVSTRILHPFGVIFSDFYFYLIAYIDGYDFEFPAIYRLDRIQNYEITNSHFRIDHQSRFEEGEFRKRVQFMKAGKLLKVKFRFWGPSINAVLDRLPTAEVISLDDGIATIEAEVFGNGVLMWFLSQAQFLEVLSPLELREEMKDTIRQMLDLYKE</sequence>
<gene>
    <name evidence="4" type="ORF">MJG50_02705</name>
</gene>
<evidence type="ECO:0000313" key="4">
    <source>
        <dbReference type="EMBL" id="MCH1624226.1"/>
    </source>
</evidence>
<feature type="domain" description="WCX" evidence="3">
    <location>
        <begin position="252"/>
        <end position="324"/>
    </location>
</feature>
<proteinExistence type="predicted"/>
<dbReference type="PANTHER" id="PTHR34580:SF1">
    <property type="entry name" value="PROTEIN PAFC"/>
    <property type="match status" value="1"/>
</dbReference>
<dbReference type="InterPro" id="IPR026881">
    <property type="entry name" value="WYL_dom"/>
</dbReference>
<organism evidence="4 5">
    <name type="scientific">Fredinandcohnia quinoae</name>
    <dbReference type="NCBI Taxonomy" id="2918902"/>
    <lineage>
        <taxon>Bacteria</taxon>
        <taxon>Bacillati</taxon>
        <taxon>Bacillota</taxon>
        <taxon>Bacilli</taxon>
        <taxon>Bacillales</taxon>
        <taxon>Bacillaceae</taxon>
        <taxon>Fredinandcohnia</taxon>
    </lineage>
</organism>
<dbReference type="PROSITE" id="PS52050">
    <property type="entry name" value="WYL"/>
    <property type="match status" value="1"/>
</dbReference>
<dbReference type="InterPro" id="IPR013196">
    <property type="entry name" value="HTH_11"/>
</dbReference>
<feature type="domain" description="WYL" evidence="2">
    <location>
        <begin position="153"/>
        <end position="219"/>
    </location>
</feature>
<accession>A0AAW5DUC1</accession>
<dbReference type="Pfam" id="PF13280">
    <property type="entry name" value="WYL"/>
    <property type="match status" value="1"/>
</dbReference>
<evidence type="ECO:0000313" key="5">
    <source>
        <dbReference type="Proteomes" id="UP001431131"/>
    </source>
</evidence>
<dbReference type="PANTHER" id="PTHR34580">
    <property type="match status" value="1"/>
</dbReference>
<comment type="caution">
    <text evidence="4">The sequence shown here is derived from an EMBL/GenBank/DDBJ whole genome shotgun (WGS) entry which is preliminary data.</text>
</comment>
<dbReference type="InterPro" id="IPR057727">
    <property type="entry name" value="WCX_dom"/>
</dbReference>
<dbReference type="RefSeq" id="WP_240252475.1">
    <property type="nucleotide sequence ID" value="NZ_JAKTTI010000002.1"/>
</dbReference>
<dbReference type="Pfam" id="PF25583">
    <property type="entry name" value="WCX"/>
    <property type="match status" value="1"/>
</dbReference>